<accession>A0A2Z7BJ09</accession>
<sequence length="69" mass="7537">MLADKPVCPFKLKGAGLWLATIIPFKEQLGFISPDLISDDSLIKRPWPLTDLLAEPLGSLVFLSAGNEQ</sequence>
<evidence type="ECO:0000313" key="2">
    <source>
        <dbReference type="Proteomes" id="UP000250235"/>
    </source>
</evidence>
<organism evidence="1 2">
    <name type="scientific">Dorcoceras hygrometricum</name>
    <dbReference type="NCBI Taxonomy" id="472368"/>
    <lineage>
        <taxon>Eukaryota</taxon>
        <taxon>Viridiplantae</taxon>
        <taxon>Streptophyta</taxon>
        <taxon>Embryophyta</taxon>
        <taxon>Tracheophyta</taxon>
        <taxon>Spermatophyta</taxon>
        <taxon>Magnoliopsida</taxon>
        <taxon>eudicotyledons</taxon>
        <taxon>Gunneridae</taxon>
        <taxon>Pentapetalae</taxon>
        <taxon>asterids</taxon>
        <taxon>lamiids</taxon>
        <taxon>Lamiales</taxon>
        <taxon>Gesneriaceae</taxon>
        <taxon>Didymocarpoideae</taxon>
        <taxon>Trichosporeae</taxon>
        <taxon>Loxocarpinae</taxon>
        <taxon>Dorcoceras</taxon>
    </lineage>
</organism>
<name>A0A2Z7BJ09_9LAMI</name>
<evidence type="ECO:0000313" key="1">
    <source>
        <dbReference type="EMBL" id="KZV34362.1"/>
    </source>
</evidence>
<proteinExistence type="predicted"/>
<dbReference type="AlphaFoldDB" id="A0A2Z7BJ09"/>
<protein>
    <submittedName>
        <fullName evidence="1">Uncharacterized protein</fullName>
    </submittedName>
</protein>
<dbReference type="EMBL" id="KV005083">
    <property type="protein sequence ID" value="KZV34362.1"/>
    <property type="molecule type" value="Genomic_DNA"/>
</dbReference>
<keyword evidence="2" id="KW-1185">Reference proteome</keyword>
<dbReference type="Proteomes" id="UP000250235">
    <property type="component" value="Unassembled WGS sequence"/>
</dbReference>
<reference evidence="1 2" key="1">
    <citation type="journal article" date="2015" name="Proc. Natl. Acad. Sci. U.S.A.">
        <title>The resurrection genome of Boea hygrometrica: A blueprint for survival of dehydration.</title>
        <authorList>
            <person name="Xiao L."/>
            <person name="Yang G."/>
            <person name="Zhang L."/>
            <person name="Yang X."/>
            <person name="Zhao S."/>
            <person name="Ji Z."/>
            <person name="Zhou Q."/>
            <person name="Hu M."/>
            <person name="Wang Y."/>
            <person name="Chen M."/>
            <person name="Xu Y."/>
            <person name="Jin H."/>
            <person name="Xiao X."/>
            <person name="Hu G."/>
            <person name="Bao F."/>
            <person name="Hu Y."/>
            <person name="Wan P."/>
            <person name="Li L."/>
            <person name="Deng X."/>
            <person name="Kuang T."/>
            <person name="Xiang C."/>
            <person name="Zhu J.K."/>
            <person name="Oliver M.J."/>
            <person name="He Y."/>
        </authorList>
    </citation>
    <scope>NUCLEOTIDE SEQUENCE [LARGE SCALE GENOMIC DNA]</scope>
    <source>
        <strain evidence="2">cv. XS01</strain>
    </source>
</reference>
<gene>
    <name evidence="1" type="ORF">F511_35744</name>
</gene>